<evidence type="ECO:0000313" key="4">
    <source>
        <dbReference type="Proteomes" id="UP001295684"/>
    </source>
</evidence>
<dbReference type="Pfam" id="PF00293">
    <property type="entry name" value="NUDIX"/>
    <property type="match status" value="1"/>
</dbReference>
<dbReference type="Proteomes" id="UP001295684">
    <property type="component" value="Unassembled WGS sequence"/>
</dbReference>
<dbReference type="GO" id="GO:0019693">
    <property type="term" value="P:ribose phosphate metabolic process"/>
    <property type="evidence" value="ECO:0007669"/>
    <property type="project" value="TreeGrafter"/>
</dbReference>
<organism evidence="3 4">
    <name type="scientific">Euplotes crassus</name>
    <dbReference type="NCBI Taxonomy" id="5936"/>
    <lineage>
        <taxon>Eukaryota</taxon>
        <taxon>Sar</taxon>
        <taxon>Alveolata</taxon>
        <taxon>Ciliophora</taxon>
        <taxon>Intramacronucleata</taxon>
        <taxon>Spirotrichea</taxon>
        <taxon>Hypotrichia</taxon>
        <taxon>Euplotida</taxon>
        <taxon>Euplotidae</taxon>
        <taxon>Moneuplotes</taxon>
    </lineage>
</organism>
<dbReference type="InterPro" id="IPR000086">
    <property type="entry name" value="NUDIX_hydrolase_dom"/>
</dbReference>
<feature type="domain" description="Nudix hydrolase" evidence="2">
    <location>
        <begin position="64"/>
        <end position="215"/>
    </location>
</feature>
<dbReference type="PANTHER" id="PTHR11839">
    <property type="entry name" value="UDP/ADP-SUGAR PYROPHOSPHATASE"/>
    <property type="match status" value="1"/>
</dbReference>
<dbReference type="SUPFAM" id="SSF55811">
    <property type="entry name" value="Nudix"/>
    <property type="match status" value="1"/>
</dbReference>
<evidence type="ECO:0000256" key="1">
    <source>
        <dbReference type="ARBA" id="ARBA00022801"/>
    </source>
</evidence>
<keyword evidence="1" id="KW-0378">Hydrolase</keyword>
<dbReference type="PROSITE" id="PS51462">
    <property type="entry name" value="NUDIX"/>
    <property type="match status" value="1"/>
</dbReference>
<dbReference type="PANTHER" id="PTHR11839:SF1">
    <property type="entry name" value="ADP-SUGAR PYROPHOSPHATASE"/>
    <property type="match status" value="1"/>
</dbReference>
<dbReference type="GO" id="GO:0006753">
    <property type="term" value="P:nucleoside phosphate metabolic process"/>
    <property type="evidence" value="ECO:0007669"/>
    <property type="project" value="TreeGrafter"/>
</dbReference>
<comment type="caution">
    <text evidence="3">The sequence shown here is derived from an EMBL/GenBank/DDBJ whole genome shotgun (WGS) entry which is preliminary data.</text>
</comment>
<dbReference type="AlphaFoldDB" id="A0AAD2D2G9"/>
<proteinExistence type="predicted"/>
<evidence type="ECO:0000313" key="3">
    <source>
        <dbReference type="EMBL" id="CAI2378484.1"/>
    </source>
</evidence>
<name>A0AAD2D2G9_EUPCR</name>
<gene>
    <name evidence="3" type="ORF">ECRASSUSDP1_LOCUS19881</name>
</gene>
<evidence type="ECO:0000259" key="2">
    <source>
        <dbReference type="PROSITE" id="PS51462"/>
    </source>
</evidence>
<dbReference type="InterPro" id="IPR015797">
    <property type="entry name" value="NUDIX_hydrolase-like_dom_sf"/>
</dbReference>
<protein>
    <recommendedName>
        <fullName evidence="2">Nudix hydrolase domain-containing protein</fullName>
    </recommendedName>
</protein>
<dbReference type="GO" id="GO:0016787">
    <property type="term" value="F:hydrolase activity"/>
    <property type="evidence" value="ECO:0007669"/>
    <property type="project" value="UniProtKB-KW"/>
</dbReference>
<sequence length="228" mass="25891">MMEHSSKATNSNKFTLGETRVIHDGRFISFCETDITNSEGIKSTWEHISRKSNRVEDPLNIQKNYGGADVIAIATQTEDGDQNIVKTGEKMVLAIIIYRVPIMNSVISLPAGVKDPEDDNPLDTAVRELKEETGFTGENGRSTYTCRCDPWKSDDRGTLVFFDVDLTKEENKNPKQELEMAEDIRPIWIKLDGLKQNLEDLAHKNDYEIDQRLYSFAMGLDYAQHSQI</sequence>
<accession>A0AAD2D2G9</accession>
<dbReference type="EMBL" id="CAMPGE010020215">
    <property type="protein sequence ID" value="CAI2378484.1"/>
    <property type="molecule type" value="Genomic_DNA"/>
</dbReference>
<dbReference type="Gene3D" id="3.90.79.10">
    <property type="entry name" value="Nucleoside Triphosphate Pyrophosphohydrolase"/>
    <property type="match status" value="1"/>
</dbReference>
<keyword evidence="4" id="KW-1185">Reference proteome</keyword>
<reference evidence="3" key="1">
    <citation type="submission" date="2023-07" db="EMBL/GenBank/DDBJ databases">
        <authorList>
            <consortium name="AG Swart"/>
            <person name="Singh M."/>
            <person name="Singh A."/>
            <person name="Seah K."/>
            <person name="Emmerich C."/>
        </authorList>
    </citation>
    <scope>NUCLEOTIDE SEQUENCE</scope>
    <source>
        <strain evidence="3">DP1</strain>
    </source>
</reference>